<evidence type="ECO:0000313" key="2">
    <source>
        <dbReference type="Proteomes" id="UP000016986"/>
    </source>
</evidence>
<reference evidence="1 2" key="1">
    <citation type="submission" date="2013-09" db="EMBL/GenBank/DDBJ databases">
        <title>Whole genome sequencing of Halarchaeum acidiphilum strain MH1-52-1.</title>
        <authorList>
            <person name="Shimane Y."/>
            <person name="Minegishi H."/>
            <person name="Nishi S."/>
            <person name="Echigo A."/>
            <person name="Shuto A."/>
            <person name="Konishi M."/>
            <person name="Ito T."/>
            <person name="Ohkuma M."/>
            <person name="Ohta Y."/>
            <person name="Nagano Y."/>
            <person name="Tsubouchi T."/>
            <person name="Mori K."/>
            <person name="Usui K."/>
            <person name="Kamekura M."/>
            <person name="Usami R."/>
            <person name="Takaki Y."/>
            <person name="Hatada Y."/>
        </authorList>
    </citation>
    <scope>NUCLEOTIDE SEQUENCE [LARGE SCALE GENOMIC DNA]</scope>
    <source>
        <strain evidence="1 2">JCM 16109</strain>
    </source>
</reference>
<name>U2YGL4_9EURY</name>
<dbReference type="AlphaFoldDB" id="U2YGL4"/>
<comment type="caution">
    <text evidence="1">The sequence shown here is derived from an EMBL/GenBank/DDBJ whole genome shotgun (WGS) entry which is preliminary data.</text>
</comment>
<protein>
    <submittedName>
        <fullName evidence="1">Uncharacterized protein</fullName>
    </submittedName>
</protein>
<dbReference type="Proteomes" id="UP000016986">
    <property type="component" value="Unassembled WGS sequence"/>
</dbReference>
<proteinExistence type="predicted"/>
<evidence type="ECO:0000313" key="1">
    <source>
        <dbReference type="EMBL" id="GAD53446.1"/>
    </source>
</evidence>
<organism evidence="1 2">
    <name type="scientific">Halarchaeum acidiphilum MH1-52-1</name>
    <dbReference type="NCBI Taxonomy" id="1261545"/>
    <lineage>
        <taxon>Archaea</taxon>
        <taxon>Methanobacteriati</taxon>
        <taxon>Methanobacteriota</taxon>
        <taxon>Stenosarchaea group</taxon>
        <taxon>Halobacteria</taxon>
        <taxon>Halobacteriales</taxon>
        <taxon>Halobacteriaceae</taxon>
    </lineage>
</organism>
<gene>
    <name evidence="1" type="ORF">MBEHAL_2206</name>
</gene>
<sequence>MSSRVSAVAVATVRRSEVDCRINECAGVDPRKTKSTSAVDRDTMHEDAHRRMNRDVAENEDLYEAFAATPEDDEE</sequence>
<accession>U2YGL4</accession>
<dbReference type="EMBL" id="BATA01000067">
    <property type="protein sequence ID" value="GAD53446.1"/>
    <property type="molecule type" value="Genomic_DNA"/>
</dbReference>
<keyword evidence="2" id="KW-1185">Reference proteome</keyword>